<keyword evidence="6" id="KW-0808">Transferase</keyword>
<feature type="domain" description="DNA polymerase delta subunit OB-fold" evidence="5">
    <location>
        <begin position="133"/>
        <end position="288"/>
    </location>
</feature>
<evidence type="ECO:0000259" key="5">
    <source>
        <dbReference type="Pfam" id="PF18018"/>
    </source>
</evidence>
<dbReference type="EMBL" id="AHZU02000064">
    <property type="protein sequence ID" value="KFG48944.1"/>
    <property type="molecule type" value="Genomic_DNA"/>
</dbReference>
<feature type="region of interest" description="Disordered" evidence="3">
    <location>
        <begin position="231"/>
        <end position="255"/>
    </location>
</feature>
<comment type="similarity">
    <text evidence="1">Belongs to the DNA polymerase delta/II small subunit family.</text>
</comment>
<dbReference type="VEuPathDB" id="ToxoDB:TGDOM2_233820"/>
<feature type="compositionally biased region" description="Low complexity" evidence="3">
    <location>
        <begin position="389"/>
        <end position="408"/>
    </location>
</feature>
<evidence type="ECO:0000259" key="4">
    <source>
        <dbReference type="Pfam" id="PF04042"/>
    </source>
</evidence>
<proteinExistence type="inferred from homology"/>
<gene>
    <name evidence="6" type="ORF">TGDOM2_233820</name>
</gene>
<evidence type="ECO:0000313" key="7">
    <source>
        <dbReference type="Proteomes" id="UP000028837"/>
    </source>
</evidence>
<dbReference type="Gene3D" id="2.40.50.430">
    <property type="match status" value="1"/>
</dbReference>
<reference evidence="6 7" key="1">
    <citation type="submission" date="2014-02" db="EMBL/GenBank/DDBJ databases">
        <authorList>
            <person name="Sibley D."/>
            <person name="Venepally P."/>
            <person name="Karamycheva S."/>
            <person name="Hadjithomas M."/>
            <person name="Khan A."/>
            <person name="Brunk B."/>
            <person name="Roos D."/>
            <person name="Caler E."/>
            <person name="Lorenzi H."/>
        </authorList>
    </citation>
    <scope>NUCLEOTIDE SEQUENCE [LARGE SCALE GENOMIC DNA]</scope>
    <source>
        <strain evidence="6 7">GAB2-2007-GAL-DOM2</strain>
    </source>
</reference>
<accession>A0A086KX26</accession>
<feature type="region of interest" description="Disordered" evidence="3">
    <location>
        <begin position="388"/>
        <end position="408"/>
    </location>
</feature>
<evidence type="ECO:0000256" key="3">
    <source>
        <dbReference type="SAM" id="MobiDB-lite"/>
    </source>
</evidence>
<name>A0A086KX26_TOXGO</name>
<dbReference type="GO" id="GO:0003887">
    <property type="term" value="F:DNA-directed DNA polymerase activity"/>
    <property type="evidence" value="ECO:0007669"/>
    <property type="project" value="UniProtKB-EC"/>
</dbReference>
<dbReference type="Pfam" id="PF04042">
    <property type="entry name" value="DNA_pol_E_B"/>
    <property type="match status" value="1"/>
</dbReference>
<evidence type="ECO:0000313" key="6">
    <source>
        <dbReference type="EMBL" id="KFG48944.1"/>
    </source>
</evidence>
<feature type="region of interest" description="Disordered" evidence="3">
    <location>
        <begin position="31"/>
        <end position="100"/>
    </location>
</feature>
<dbReference type="Gene3D" id="3.60.21.50">
    <property type="match status" value="1"/>
</dbReference>
<evidence type="ECO:0000256" key="2">
    <source>
        <dbReference type="ARBA" id="ARBA00022705"/>
    </source>
</evidence>
<dbReference type="InterPro" id="IPR007185">
    <property type="entry name" value="DNA_pol_a/d/e_bsu"/>
</dbReference>
<sequence length="614" mass="65698">MKPPSGLSGASAQGVGAEETSVSLLARLEAESALTPEDLEQLRRGLRRFQGGGDGDVSEESDSLRKRGRHGDGDEEDSVDRGEACEEGRPTENPASAKRSLKAMPGGFLRAVADYEDRGSDRFVVRTRKYQQQYSAVYYSRLAALSGTLFKQAENRWPGLCIHPCIRDMQTGQECVIVGTLFKDMVLKPSVLKEYLDDIQVQATPNSFLSDSDALFLEDQTARVRLVVDAASSSSAEENGETAEETDALADAGEQPEKQKLRVNGVVTGLVVAVRGVATDNGRFLVRDFCLGGAPAFPPLSRPLRPETPARADKPQGRESALANVDLDSKFVAFVSDLRIGDANGDPASLQLLRDFLLGAFGGSFECQLASRVVRLVIAGNALAAVQRPPSASSSASSPSKPGAGANASLKATLQEADVFLSQLAASVPVDLMPGDADPTTFSLPQQPLHGALLPISRTYGSIRAVSNPHAFALDQIRFIGSAGQPVSNVCAFSDLRPLEALRLCTEARCLAPTAPDSLSLYPFVKDDPCCIAPPDYHHVYFSGNHDSLSFERMTRTGGEEQADGQMDVDSDQDKEGPLLLCIPSFAKTKTLVLVDLQSLSVHPVHLVVAAEEN</sequence>
<dbReference type="Pfam" id="PF18018">
    <property type="entry name" value="DNA_pol_D_N"/>
    <property type="match status" value="1"/>
</dbReference>
<dbReference type="AlphaFoldDB" id="A0A086KX26"/>
<dbReference type="OrthoDB" id="3763at2759"/>
<evidence type="ECO:0000256" key="1">
    <source>
        <dbReference type="ARBA" id="ARBA00006035"/>
    </source>
</evidence>
<dbReference type="PANTHER" id="PTHR10416:SF0">
    <property type="entry name" value="DNA POLYMERASE DELTA SUBUNIT 2"/>
    <property type="match status" value="1"/>
</dbReference>
<protein>
    <submittedName>
        <fullName evidence="6">DNA polymerase epsilon subunit B protein</fullName>
        <ecNumber evidence="6">2.7.7.7</ecNumber>
    </submittedName>
</protein>
<dbReference type="Proteomes" id="UP000028837">
    <property type="component" value="Unassembled WGS sequence"/>
</dbReference>
<keyword evidence="6" id="KW-0548">Nucleotidyltransferase</keyword>
<dbReference type="GO" id="GO:0043625">
    <property type="term" value="C:delta DNA polymerase complex"/>
    <property type="evidence" value="ECO:0007669"/>
    <property type="project" value="TreeGrafter"/>
</dbReference>
<dbReference type="InterPro" id="IPR024826">
    <property type="entry name" value="DNA_pol_delta/II_ssu"/>
</dbReference>
<organism evidence="6 7">
    <name type="scientific">Toxoplasma gondii GAB2-2007-GAL-DOM2</name>
    <dbReference type="NCBI Taxonomy" id="1130820"/>
    <lineage>
        <taxon>Eukaryota</taxon>
        <taxon>Sar</taxon>
        <taxon>Alveolata</taxon>
        <taxon>Apicomplexa</taxon>
        <taxon>Conoidasida</taxon>
        <taxon>Coccidia</taxon>
        <taxon>Eucoccidiorida</taxon>
        <taxon>Eimeriorina</taxon>
        <taxon>Sarcocystidae</taxon>
        <taxon>Toxoplasma</taxon>
    </lineage>
</organism>
<comment type="caution">
    <text evidence="6">The sequence shown here is derived from an EMBL/GenBank/DDBJ whole genome shotgun (WGS) entry which is preliminary data.</text>
</comment>
<dbReference type="PANTHER" id="PTHR10416">
    <property type="entry name" value="DNA POLYMERASE DELTA SUBUNIT 2"/>
    <property type="match status" value="1"/>
</dbReference>
<dbReference type="GO" id="GO:0003677">
    <property type="term" value="F:DNA binding"/>
    <property type="evidence" value="ECO:0007669"/>
    <property type="project" value="InterPro"/>
</dbReference>
<dbReference type="EC" id="2.7.7.7" evidence="6"/>
<feature type="compositionally biased region" description="Basic and acidic residues" evidence="3">
    <location>
        <begin position="79"/>
        <end position="90"/>
    </location>
</feature>
<keyword evidence="2" id="KW-0235">DNA replication</keyword>
<feature type="domain" description="DNA polymerase alpha/delta/epsilon subunit B" evidence="4">
    <location>
        <begin position="332"/>
        <end position="545"/>
    </location>
</feature>
<dbReference type="GO" id="GO:0006271">
    <property type="term" value="P:DNA strand elongation involved in DNA replication"/>
    <property type="evidence" value="ECO:0007669"/>
    <property type="project" value="TreeGrafter"/>
</dbReference>
<feature type="compositionally biased region" description="Acidic residues" evidence="3">
    <location>
        <begin position="238"/>
        <end position="248"/>
    </location>
</feature>
<dbReference type="InterPro" id="IPR040663">
    <property type="entry name" value="DNA_pol_D_N"/>
</dbReference>